<dbReference type="SFLD" id="SFLDS00019">
    <property type="entry name" value="Glutathione_Transferase_(cytos"/>
    <property type="match status" value="1"/>
</dbReference>
<dbReference type="AlphaFoldDB" id="A0A0N0GMU1"/>
<reference evidence="3 4" key="1">
    <citation type="submission" date="2015-07" db="EMBL/GenBank/DDBJ databases">
        <title>Draft genome sequence of the Amantichitinum ursilacus IGB-41, a new chitin-degrading bacterium.</title>
        <authorList>
            <person name="Kirstahler P."/>
            <person name="Guenther M."/>
            <person name="Grumaz C."/>
            <person name="Rupp S."/>
            <person name="Zibek S."/>
            <person name="Sohn K."/>
        </authorList>
    </citation>
    <scope>NUCLEOTIDE SEQUENCE [LARGE SCALE GENOMIC DNA]</scope>
    <source>
        <strain evidence="3 4">IGB-41</strain>
    </source>
</reference>
<dbReference type="GO" id="GO:0016491">
    <property type="term" value="F:oxidoreductase activity"/>
    <property type="evidence" value="ECO:0007669"/>
    <property type="project" value="UniProtKB-KW"/>
</dbReference>
<dbReference type="InterPro" id="IPR004045">
    <property type="entry name" value="Glutathione_S-Trfase_N"/>
</dbReference>
<keyword evidence="3" id="KW-0560">Oxidoreductase</keyword>
<dbReference type="PANTHER" id="PTHR44051">
    <property type="entry name" value="GLUTATHIONE S-TRANSFERASE-RELATED"/>
    <property type="match status" value="1"/>
</dbReference>
<gene>
    <name evidence="3" type="primary">yfcG_4</name>
    <name evidence="3" type="ORF">WG78_13405</name>
</gene>
<dbReference type="SUPFAM" id="SSF52833">
    <property type="entry name" value="Thioredoxin-like"/>
    <property type="match status" value="1"/>
</dbReference>
<evidence type="ECO:0000259" key="1">
    <source>
        <dbReference type="PROSITE" id="PS50404"/>
    </source>
</evidence>
<dbReference type="Gene3D" id="1.20.1050.10">
    <property type="match status" value="1"/>
</dbReference>
<comment type="caution">
    <text evidence="3">The sequence shown here is derived from an EMBL/GenBank/DDBJ whole genome shotgun (WGS) entry which is preliminary data.</text>
</comment>
<dbReference type="Proteomes" id="UP000037939">
    <property type="component" value="Unassembled WGS sequence"/>
</dbReference>
<feature type="domain" description="GST C-terminal" evidence="2">
    <location>
        <begin position="84"/>
        <end position="199"/>
    </location>
</feature>
<dbReference type="STRING" id="857265.WG78_13405"/>
<feature type="domain" description="GST N-terminal" evidence="1">
    <location>
        <begin position="1"/>
        <end position="82"/>
    </location>
</feature>
<dbReference type="PROSITE" id="PS50405">
    <property type="entry name" value="GST_CTER"/>
    <property type="match status" value="1"/>
</dbReference>
<dbReference type="InterPro" id="IPR040079">
    <property type="entry name" value="Glutathione_S-Trfase"/>
</dbReference>
<dbReference type="RefSeq" id="WP_053938329.1">
    <property type="nucleotide sequence ID" value="NZ_LAQT01000010.1"/>
</dbReference>
<dbReference type="InterPro" id="IPR036249">
    <property type="entry name" value="Thioredoxin-like_sf"/>
</dbReference>
<dbReference type="InterPro" id="IPR010987">
    <property type="entry name" value="Glutathione-S-Trfase_C-like"/>
</dbReference>
<accession>A0A0N0GMU1</accession>
<dbReference type="PANTHER" id="PTHR44051:SF2">
    <property type="entry name" value="HYPOTHETICAL GLUTATHIONE S-TRANSFERASE LIKE PROTEIN"/>
    <property type="match status" value="1"/>
</dbReference>
<dbReference type="PROSITE" id="PS50404">
    <property type="entry name" value="GST_NTER"/>
    <property type="match status" value="1"/>
</dbReference>
<dbReference type="OrthoDB" id="8772754at2"/>
<dbReference type="SUPFAM" id="SSF47616">
    <property type="entry name" value="GST C-terminal domain-like"/>
    <property type="match status" value="1"/>
</dbReference>
<name>A0A0N0GMU1_9NEIS</name>
<organism evidence="3 4">
    <name type="scientific">Amantichitinum ursilacus</name>
    <dbReference type="NCBI Taxonomy" id="857265"/>
    <lineage>
        <taxon>Bacteria</taxon>
        <taxon>Pseudomonadati</taxon>
        <taxon>Pseudomonadota</taxon>
        <taxon>Betaproteobacteria</taxon>
        <taxon>Neisseriales</taxon>
        <taxon>Chitinibacteraceae</taxon>
        <taxon>Amantichitinum</taxon>
    </lineage>
</organism>
<proteinExistence type="predicted"/>
<dbReference type="InterPro" id="IPR004046">
    <property type="entry name" value="GST_C"/>
</dbReference>
<evidence type="ECO:0000259" key="2">
    <source>
        <dbReference type="PROSITE" id="PS50405"/>
    </source>
</evidence>
<keyword evidence="4" id="KW-1185">Reference proteome</keyword>
<evidence type="ECO:0000313" key="4">
    <source>
        <dbReference type="Proteomes" id="UP000037939"/>
    </source>
</evidence>
<evidence type="ECO:0000313" key="3">
    <source>
        <dbReference type="EMBL" id="KPC52059.1"/>
    </source>
</evidence>
<dbReference type="EC" id="1.8.4.-" evidence="3"/>
<dbReference type="InterPro" id="IPR036282">
    <property type="entry name" value="Glutathione-S-Trfase_C_sf"/>
</dbReference>
<sequence length="199" mass="22495">MYTVHGLAMSGNCYKVKLALSQLDKPFQWNEVDMKNGAHRTPDFLAMNPNGKVPVLQIGASTYLPESNAILYYLAQGSSLFPEDRWEQAQVMQWLFFEQYSHEPQLAVARFIVYFADRPAAREDELQSCIAGSHKVLAVMEQHLQDKRFFVGDKYSIADIALYAYTHRAHEGLVDLSAYPAINAWIDRVAAQPGHVPMG</sequence>
<dbReference type="Pfam" id="PF13409">
    <property type="entry name" value="GST_N_2"/>
    <property type="match status" value="1"/>
</dbReference>
<dbReference type="SFLD" id="SFLDG01151">
    <property type="entry name" value="Main.2:_Nu-like"/>
    <property type="match status" value="1"/>
</dbReference>
<dbReference type="CDD" id="cd03056">
    <property type="entry name" value="GST_N_4"/>
    <property type="match status" value="1"/>
</dbReference>
<dbReference type="Pfam" id="PF00043">
    <property type="entry name" value="GST_C"/>
    <property type="match status" value="1"/>
</dbReference>
<dbReference type="PATRIC" id="fig|857265.3.peg.2760"/>
<dbReference type="Gene3D" id="3.40.30.10">
    <property type="entry name" value="Glutaredoxin"/>
    <property type="match status" value="1"/>
</dbReference>
<dbReference type="SFLD" id="SFLDG00358">
    <property type="entry name" value="Main_(cytGST)"/>
    <property type="match status" value="1"/>
</dbReference>
<protein>
    <submittedName>
        <fullName evidence="3">Disulfide-bond oxidoreductase YfcG</fullName>
        <ecNumber evidence="3">1.8.4.-</ecNumber>
    </submittedName>
</protein>
<dbReference type="EMBL" id="LAQT01000010">
    <property type="protein sequence ID" value="KPC52059.1"/>
    <property type="molecule type" value="Genomic_DNA"/>
</dbReference>